<accession>A0A1H9AWP5</accession>
<dbReference type="EMBL" id="FOFU01000001">
    <property type="protein sequence ID" value="SEP80833.1"/>
    <property type="molecule type" value="Genomic_DNA"/>
</dbReference>
<dbReference type="Proteomes" id="UP000182360">
    <property type="component" value="Unassembled WGS sequence"/>
</dbReference>
<evidence type="ECO:0000313" key="2">
    <source>
        <dbReference type="Proteomes" id="UP000182360"/>
    </source>
</evidence>
<dbReference type="SUPFAM" id="SSF110849">
    <property type="entry name" value="ParB/Sulfiredoxin"/>
    <property type="match status" value="1"/>
</dbReference>
<dbReference type="InterPro" id="IPR036086">
    <property type="entry name" value="ParB/Sulfiredoxin_sf"/>
</dbReference>
<name>A0A1H9AWP5_9SPIR</name>
<dbReference type="AlphaFoldDB" id="A0A1H9AWP5"/>
<dbReference type="RefSeq" id="WP_074640567.1">
    <property type="nucleotide sequence ID" value="NZ_FOFU01000001.1"/>
</dbReference>
<protein>
    <submittedName>
        <fullName evidence="1">ParB-like nuclease domain-containing protein</fullName>
    </submittedName>
</protein>
<proteinExistence type="predicted"/>
<organism evidence="1 2">
    <name type="scientific">Treponema bryantii</name>
    <dbReference type="NCBI Taxonomy" id="163"/>
    <lineage>
        <taxon>Bacteria</taxon>
        <taxon>Pseudomonadati</taxon>
        <taxon>Spirochaetota</taxon>
        <taxon>Spirochaetia</taxon>
        <taxon>Spirochaetales</taxon>
        <taxon>Treponemataceae</taxon>
        <taxon>Treponema</taxon>
    </lineage>
</organism>
<gene>
    <name evidence="1" type="ORF">SAMN04487977_101488</name>
</gene>
<evidence type="ECO:0000313" key="1">
    <source>
        <dbReference type="EMBL" id="SEP80833.1"/>
    </source>
</evidence>
<reference evidence="1 2" key="1">
    <citation type="submission" date="2016-10" db="EMBL/GenBank/DDBJ databases">
        <authorList>
            <person name="de Groot N.N."/>
        </authorList>
    </citation>
    <scope>NUCLEOTIDE SEQUENCE [LARGE SCALE GENOMIC DNA]</scope>
    <source>
        <strain evidence="1 2">B25</strain>
    </source>
</reference>
<keyword evidence="2" id="KW-1185">Reference proteome</keyword>
<dbReference type="Gene3D" id="3.90.1530.10">
    <property type="entry name" value="Conserved hypothetical protein from pyrococcus furiosus pfu- 392566-001, ParB domain"/>
    <property type="match status" value="1"/>
</dbReference>
<dbReference type="OrthoDB" id="9773571at2"/>
<sequence length="218" mass="25179">MKIAITCSTGDFLDLHQLTKFQGKLKFRDEQDVDKVKKSIIKYGFSFPFFVWKNKNWNYILDGHGRELALNELEKEGYEIPPLPVVYITAENDNDAKEKLLRINSRFGDITNNSFVQFSKGMNFDFKSIDIRFEQELKEIKPVVVKEPIKTTIDHMPTFADSSPSEATINEYNDWIQEKVENDRKAIASQLCSFKCPCCGKTMSIKRDDLLMKIGGGW</sequence>